<dbReference type="Proteomes" id="UP000612233">
    <property type="component" value="Unassembled WGS sequence"/>
</dbReference>
<gene>
    <name evidence="2" type="ORF">IC235_20205</name>
</gene>
<dbReference type="CDD" id="cd00038">
    <property type="entry name" value="CAP_ED"/>
    <property type="match status" value="1"/>
</dbReference>
<dbReference type="Pfam" id="PF00027">
    <property type="entry name" value="cNMP_binding"/>
    <property type="match status" value="1"/>
</dbReference>
<dbReference type="RefSeq" id="WP_191007026.1">
    <property type="nucleotide sequence ID" value="NZ_JACXAD010000031.1"/>
</dbReference>
<dbReference type="EMBL" id="JACXAD010000031">
    <property type="protein sequence ID" value="MBD2770215.1"/>
    <property type="molecule type" value="Genomic_DNA"/>
</dbReference>
<reference evidence="2" key="1">
    <citation type="submission" date="2020-09" db="EMBL/GenBank/DDBJ databases">
        <authorList>
            <person name="Kim M.K."/>
        </authorList>
    </citation>
    <scope>NUCLEOTIDE SEQUENCE</scope>
    <source>
        <strain evidence="2">BT664</strain>
    </source>
</reference>
<comment type="caution">
    <text evidence="2">The sequence shown here is derived from an EMBL/GenBank/DDBJ whole genome shotgun (WGS) entry which is preliminary data.</text>
</comment>
<proteinExistence type="predicted"/>
<dbReference type="PROSITE" id="PS50042">
    <property type="entry name" value="CNMP_BINDING_3"/>
    <property type="match status" value="1"/>
</dbReference>
<dbReference type="InterPro" id="IPR014710">
    <property type="entry name" value="RmlC-like_jellyroll"/>
</dbReference>
<evidence type="ECO:0000259" key="1">
    <source>
        <dbReference type="PROSITE" id="PS50042"/>
    </source>
</evidence>
<dbReference type="InterPro" id="IPR000595">
    <property type="entry name" value="cNMP-bd_dom"/>
</dbReference>
<feature type="domain" description="Cyclic nucleotide-binding" evidence="1">
    <location>
        <begin position="28"/>
        <end position="115"/>
    </location>
</feature>
<dbReference type="AlphaFoldDB" id="A0A927GL71"/>
<protein>
    <submittedName>
        <fullName evidence="2">Crp/Fnr family transcriptional regulator</fullName>
    </submittedName>
</protein>
<name>A0A927GL71_9BACT</name>
<organism evidence="2 3">
    <name type="scientific">Hymenobacter montanus</name>
    <dbReference type="NCBI Taxonomy" id="2771359"/>
    <lineage>
        <taxon>Bacteria</taxon>
        <taxon>Pseudomonadati</taxon>
        <taxon>Bacteroidota</taxon>
        <taxon>Cytophagia</taxon>
        <taxon>Cytophagales</taxon>
        <taxon>Hymenobacteraceae</taxon>
        <taxon>Hymenobacter</taxon>
    </lineage>
</organism>
<evidence type="ECO:0000313" key="3">
    <source>
        <dbReference type="Proteomes" id="UP000612233"/>
    </source>
</evidence>
<accession>A0A927GL71</accession>
<evidence type="ECO:0000313" key="2">
    <source>
        <dbReference type="EMBL" id="MBD2770215.1"/>
    </source>
</evidence>
<dbReference type="SUPFAM" id="SSF51206">
    <property type="entry name" value="cAMP-binding domain-like"/>
    <property type="match status" value="1"/>
</dbReference>
<dbReference type="InterPro" id="IPR018490">
    <property type="entry name" value="cNMP-bd_dom_sf"/>
</dbReference>
<keyword evidence="3" id="KW-1185">Reference proteome</keyword>
<sequence length="197" mass="22848">MDYALLLANIGRHIELTKAEQAVFTALLRPRAVRRRQYVVQAGEPCQYETFVVRGCLRAYYVDANGFEHNLMFAVEDWWTGDLLSFLTGAPASLNVEALEDSEVLQLDKSALEQLYAQVPKFERYFRLMIQNAFVAQQQRIVSALSASAEERYHAFRRRYPALEQRLPQRHIASYLGITPEFLSKLRKQVLHDKRKP</sequence>
<dbReference type="Gene3D" id="2.60.120.10">
    <property type="entry name" value="Jelly Rolls"/>
    <property type="match status" value="1"/>
</dbReference>